<evidence type="ECO:0000313" key="1">
    <source>
        <dbReference type="EMBL" id="KOM37829.1"/>
    </source>
</evidence>
<sequence>MVAGGVWRKTRDLAMEVEETCARRLRVRELSVDDSRGFLRFVMKKMNAGANLAELLSMPFHDEFVLKPKNASKHVDLVIEVVNSLMDLEPYNPALNYYLIL</sequence>
<dbReference type="Proteomes" id="UP000053144">
    <property type="component" value="Chromosome 3"/>
</dbReference>
<gene>
    <name evidence="1" type="ORF">LR48_Vigan03g121100</name>
</gene>
<accession>A0A0L9U5X8</accession>
<evidence type="ECO:0000313" key="2">
    <source>
        <dbReference type="Proteomes" id="UP000053144"/>
    </source>
</evidence>
<dbReference type="EMBL" id="CM003373">
    <property type="protein sequence ID" value="KOM37829.1"/>
    <property type="molecule type" value="Genomic_DNA"/>
</dbReference>
<name>A0A0L9U5X8_PHAAN</name>
<reference evidence="2" key="1">
    <citation type="journal article" date="2015" name="Proc. Natl. Acad. Sci. U.S.A.">
        <title>Genome sequencing of adzuki bean (Vigna angularis) provides insight into high starch and low fat accumulation and domestication.</title>
        <authorList>
            <person name="Yang K."/>
            <person name="Tian Z."/>
            <person name="Chen C."/>
            <person name="Luo L."/>
            <person name="Zhao B."/>
            <person name="Wang Z."/>
            <person name="Yu L."/>
            <person name="Li Y."/>
            <person name="Sun Y."/>
            <person name="Li W."/>
            <person name="Chen Y."/>
            <person name="Li Y."/>
            <person name="Zhang Y."/>
            <person name="Ai D."/>
            <person name="Zhao J."/>
            <person name="Shang C."/>
            <person name="Ma Y."/>
            <person name="Wu B."/>
            <person name="Wang M."/>
            <person name="Gao L."/>
            <person name="Sun D."/>
            <person name="Zhang P."/>
            <person name="Guo F."/>
            <person name="Wang W."/>
            <person name="Li Y."/>
            <person name="Wang J."/>
            <person name="Varshney R.K."/>
            <person name="Wang J."/>
            <person name="Ling H.Q."/>
            <person name="Wan P."/>
        </authorList>
    </citation>
    <scope>NUCLEOTIDE SEQUENCE</scope>
    <source>
        <strain evidence="2">cv. Jingnong 6</strain>
    </source>
</reference>
<dbReference type="Gramene" id="KOM37829">
    <property type="protein sequence ID" value="KOM37829"/>
    <property type="gene ID" value="LR48_Vigan03g121100"/>
</dbReference>
<dbReference type="AlphaFoldDB" id="A0A0L9U5X8"/>
<protein>
    <submittedName>
        <fullName evidence="1">Uncharacterized protein</fullName>
    </submittedName>
</protein>
<organism evidence="1 2">
    <name type="scientific">Phaseolus angularis</name>
    <name type="common">Azuki bean</name>
    <name type="synonym">Vigna angularis</name>
    <dbReference type="NCBI Taxonomy" id="3914"/>
    <lineage>
        <taxon>Eukaryota</taxon>
        <taxon>Viridiplantae</taxon>
        <taxon>Streptophyta</taxon>
        <taxon>Embryophyta</taxon>
        <taxon>Tracheophyta</taxon>
        <taxon>Spermatophyta</taxon>
        <taxon>Magnoliopsida</taxon>
        <taxon>eudicotyledons</taxon>
        <taxon>Gunneridae</taxon>
        <taxon>Pentapetalae</taxon>
        <taxon>rosids</taxon>
        <taxon>fabids</taxon>
        <taxon>Fabales</taxon>
        <taxon>Fabaceae</taxon>
        <taxon>Papilionoideae</taxon>
        <taxon>50 kb inversion clade</taxon>
        <taxon>NPAAA clade</taxon>
        <taxon>indigoferoid/millettioid clade</taxon>
        <taxon>Phaseoleae</taxon>
        <taxon>Vigna</taxon>
    </lineage>
</organism>
<proteinExistence type="predicted"/>